<evidence type="ECO:0000313" key="3">
    <source>
        <dbReference type="Proteomes" id="UP000175691"/>
    </source>
</evidence>
<comment type="caution">
    <text evidence="2">The sequence shown here is derived from an EMBL/GenBank/DDBJ whole genome shotgun (WGS) entry which is preliminary data.</text>
</comment>
<dbReference type="EMBL" id="MDHN01000010">
    <property type="protein sequence ID" value="OFC71677.1"/>
    <property type="molecule type" value="Genomic_DNA"/>
</dbReference>
<evidence type="ECO:0008006" key="4">
    <source>
        <dbReference type="Google" id="ProtNLM"/>
    </source>
</evidence>
<dbReference type="Gene3D" id="3.30.1150.10">
    <property type="match status" value="1"/>
</dbReference>
<accession>A0A1E7ZDU2</accession>
<protein>
    <recommendedName>
        <fullName evidence="4">TonB C-terminal domain-containing protein</fullName>
    </recommendedName>
</protein>
<feature type="chain" id="PRO_5009209745" description="TonB C-terminal domain-containing protein" evidence="1">
    <location>
        <begin position="22"/>
        <end position="131"/>
    </location>
</feature>
<dbReference type="STRING" id="1656094.BFC18_05835"/>
<dbReference type="OrthoDB" id="1628901at2"/>
<reference evidence="2 3" key="1">
    <citation type="submission" date="2016-08" db="EMBL/GenBank/DDBJ databases">
        <authorList>
            <person name="Seilhamer J.J."/>
        </authorList>
    </citation>
    <scope>NUCLEOTIDE SEQUENCE [LARGE SCALE GENOMIC DNA]</scope>
    <source>
        <strain evidence="2 3">KCTC 42603</strain>
    </source>
</reference>
<dbReference type="AlphaFoldDB" id="A0A1E7ZDU2"/>
<evidence type="ECO:0000256" key="1">
    <source>
        <dbReference type="SAM" id="SignalP"/>
    </source>
</evidence>
<dbReference type="RefSeq" id="WP_070124017.1">
    <property type="nucleotide sequence ID" value="NZ_MDHN01000010.1"/>
</dbReference>
<dbReference type="PROSITE" id="PS51257">
    <property type="entry name" value="PROKAR_LIPOPROTEIN"/>
    <property type="match status" value="1"/>
</dbReference>
<proteinExistence type="predicted"/>
<keyword evidence="3" id="KW-1185">Reference proteome</keyword>
<feature type="signal peptide" evidence="1">
    <location>
        <begin position="1"/>
        <end position="21"/>
    </location>
</feature>
<name>A0A1E7ZDU2_9ALTE</name>
<sequence>MNKFVVLALPILGLLGCQSTAPTSNDNTVINSAVENRNNIKPIIMITAMYPDYEFQNGIEGSCKVSFDLIDQEKFGSAPANVEPLQCSNSNFLRACEKALTKWRFKELSKLDKSESPIGLQYTCKFELERT</sequence>
<organism evidence="2 3">
    <name type="scientific">Alteromonas confluentis</name>
    <dbReference type="NCBI Taxonomy" id="1656094"/>
    <lineage>
        <taxon>Bacteria</taxon>
        <taxon>Pseudomonadati</taxon>
        <taxon>Pseudomonadota</taxon>
        <taxon>Gammaproteobacteria</taxon>
        <taxon>Alteromonadales</taxon>
        <taxon>Alteromonadaceae</taxon>
        <taxon>Alteromonas/Salinimonas group</taxon>
        <taxon>Alteromonas</taxon>
    </lineage>
</organism>
<dbReference type="Proteomes" id="UP000175691">
    <property type="component" value="Unassembled WGS sequence"/>
</dbReference>
<keyword evidence="1" id="KW-0732">Signal</keyword>
<evidence type="ECO:0000313" key="2">
    <source>
        <dbReference type="EMBL" id="OFC71677.1"/>
    </source>
</evidence>
<gene>
    <name evidence="2" type="ORF">BFC18_05835</name>
</gene>